<evidence type="ECO:0000313" key="4">
    <source>
        <dbReference type="Proteomes" id="UP000199423"/>
    </source>
</evidence>
<dbReference type="PROSITE" id="PS50222">
    <property type="entry name" value="EF_HAND_2"/>
    <property type="match status" value="1"/>
</dbReference>
<feature type="chain" id="PRO_5011454160" description="EF-hand domain-containing protein" evidence="1">
    <location>
        <begin position="20"/>
        <end position="85"/>
    </location>
</feature>
<proteinExistence type="predicted"/>
<dbReference type="RefSeq" id="WP_092865730.1">
    <property type="nucleotide sequence ID" value="NZ_FPCH01000001.1"/>
</dbReference>
<feature type="signal peptide" evidence="1">
    <location>
        <begin position="1"/>
        <end position="19"/>
    </location>
</feature>
<evidence type="ECO:0000313" key="3">
    <source>
        <dbReference type="EMBL" id="SFV29710.1"/>
    </source>
</evidence>
<dbReference type="PROSITE" id="PS51257">
    <property type="entry name" value="PROKAR_LIPOPROTEIN"/>
    <property type="match status" value="1"/>
</dbReference>
<dbReference type="OrthoDB" id="7933742at2"/>
<keyword evidence="1" id="KW-0732">Signal</keyword>
<dbReference type="EMBL" id="FPCH01000001">
    <property type="protein sequence ID" value="SFV29710.1"/>
    <property type="molecule type" value="Genomic_DNA"/>
</dbReference>
<dbReference type="InterPro" id="IPR011992">
    <property type="entry name" value="EF-hand-dom_pair"/>
</dbReference>
<keyword evidence="4" id="KW-1185">Reference proteome</keyword>
<organism evidence="3 4">
    <name type="scientific">Hyphomicrobium facile</name>
    <dbReference type="NCBI Taxonomy" id="51670"/>
    <lineage>
        <taxon>Bacteria</taxon>
        <taxon>Pseudomonadati</taxon>
        <taxon>Pseudomonadota</taxon>
        <taxon>Alphaproteobacteria</taxon>
        <taxon>Hyphomicrobiales</taxon>
        <taxon>Hyphomicrobiaceae</taxon>
        <taxon>Hyphomicrobium</taxon>
    </lineage>
</organism>
<dbReference type="AlphaFoldDB" id="A0A1I7N4Y6"/>
<feature type="domain" description="EF-hand" evidence="2">
    <location>
        <begin position="49"/>
        <end position="84"/>
    </location>
</feature>
<evidence type="ECO:0000256" key="1">
    <source>
        <dbReference type="SAM" id="SignalP"/>
    </source>
</evidence>
<dbReference type="GO" id="GO:0005509">
    <property type="term" value="F:calcium ion binding"/>
    <property type="evidence" value="ECO:0007669"/>
    <property type="project" value="InterPro"/>
</dbReference>
<sequence length="85" mass="9172">MGKSLIVWFLVVLSCTAGAVVRAEAQTPLGEVECADVWKKAGGHDLSPDQAKPFIKDFVQLDTDKNGAINWEEFKAGCANGLVHK</sequence>
<evidence type="ECO:0000259" key="2">
    <source>
        <dbReference type="PROSITE" id="PS50222"/>
    </source>
</evidence>
<accession>A0A1I7N4Y6</accession>
<name>A0A1I7N4Y6_9HYPH</name>
<dbReference type="SUPFAM" id="SSF47473">
    <property type="entry name" value="EF-hand"/>
    <property type="match status" value="1"/>
</dbReference>
<dbReference type="Gene3D" id="1.10.238.10">
    <property type="entry name" value="EF-hand"/>
    <property type="match status" value="1"/>
</dbReference>
<dbReference type="Proteomes" id="UP000199423">
    <property type="component" value="Unassembled WGS sequence"/>
</dbReference>
<reference evidence="4" key="1">
    <citation type="submission" date="2016-10" db="EMBL/GenBank/DDBJ databases">
        <authorList>
            <person name="Varghese N."/>
            <person name="Submissions S."/>
        </authorList>
    </citation>
    <scope>NUCLEOTIDE SEQUENCE [LARGE SCALE GENOMIC DNA]</scope>
    <source>
        <strain evidence="4">DSM 1565</strain>
    </source>
</reference>
<protein>
    <recommendedName>
        <fullName evidence="2">EF-hand domain-containing protein</fullName>
    </recommendedName>
</protein>
<dbReference type="InterPro" id="IPR002048">
    <property type="entry name" value="EF_hand_dom"/>
</dbReference>
<gene>
    <name evidence="3" type="ORF">SAMN04488557_1315</name>
</gene>
<dbReference type="PROSITE" id="PS00018">
    <property type="entry name" value="EF_HAND_1"/>
    <property type="match status" value="1"/>
</dbReference>
<dbReference type="InterPro" id="IPR018247">
    <property type="entry name" value="EF_Hand_1_Ca_BS"/>
</dbReference>